<dbReference type="Proteomes" id="UP000236318">
    <property type="component" value="Unassembled WGS sequence"/>
</dbReference>
<feature type="region of interest" description="Disordered" evidence="1">
    <location>
        <begin position="1"/>
        <end position="26"/>
    </location>
</feature>
<protein>
    <submittedName>
        <fullName evidence="2">Uncharacterized protein</fullName>
    </submittedName>
</protein>
<name>A0A2K4Y3P9_9MYCO</name>
<accession>A0A2K4Y3P9</accession>
<dbReference type="AlphaFoldDB" id="A0A2K4Y3P9"/>
<proteinExistence type="predicted"/>
<dbReference type="EMBL" id="FXEG02000001">
    <property type="protein sequence ID" value="SOX51414.1"/>
    <property type="molecule type" value="Genomic_DNA"/>
</dbReference>
<comment type="caution">
    <text evidence="2">The sequence shown here is derived from an EMBL/GenBank/DDBJ whole genome shotgun (WGS) entry which is preliminary data.</text>
</comment>
<evidence type="ECO:0000256" key="1">
    <source>
        <dbReference type="SAM" id="MobiDB-lite"/>
    </source>
</evidence>
<gene>
    <name evidence="2" type="ORF">MAAFP003_74</name>
</gene>
<feature type="compositionally biased region" description="Polar residues" evidence="1">
    <location>
        <begin position="1"/>
        <end position="13"/>
    </location>
</feature>
<evidence type="ECO:0000313" key="2">
    <source>
        <dbReference type="EMBL" id="SOX51414.1"/>
    </source>
</evidence>
<organism evidence="2 3">
    <name type="scientific">Mycobacterium ahvazicum</name>
    <dbReference type="NCBI Taxonomy" id="1964395"/>
    <lineage>
        <taxon>Bacteria</taxon>
        <taxon>Bacillati</taxon>
        <taxon>Actinomycetota</taxon>
        <taxon>Actinomycetes</taxon>
        <taxon>Mycobacteriales</taxon>
        <taxon>Mycobacteriaceae</taxon>
        <taxon>Mycobacterium</taxon>
        <taxon>Mycobacterium simiae complex</taxon>
    </lineage>
</organism>
<evidence type="ECO:0000313" key="3">
    <source>
        <dbReference type="Proteomes" id="UP000236318"/>
    </source>
</evidence>
<reference evidence="2" key="1">
    <citation type="submission" date="2018-01" db="EMBL/GenBank/DDBJ databases">
        <authorList>
            <consortium name="Urmite Genomes"/>
        </authorList>
    </citation>
    <scope>NUCLEOTIDE SEQUENCE [LARGE SCALE GENOMIC DNA]</scope>
    <source>
        <strain evidence="2">AFP003</strain>
    </source>
</reference>
<keyword evidence="3" id="KW-1185">Reference proteome</keyword>
<sequence>MSTAAASQDTVGNQGKAAAVPSSLSERITEPVTEVVRIRTIRGEEGTKSEQCQPMDVIPALEIVNPLPPETVQVTPSSFDVQLKGPTLAV</sequence>